<dbReference type="Gene3D" id="3.40.50.300">
    <property type="entry name" value="P-loop containing nucleotide triphosphate hydrolases"/>
    <property type="match status" value="2"/>
</dbReference>
<dbReference type="PANTHER" id="PTHR41259:SF1">
    <property type="entry name" value="DOUBLE-STRAND BREAK REPAIR RAD50 ATPASE, PUTATIVE-RELATED"/>
    <property type="match status" value="1"/>
</dbReference>
<dbReference type="PANTHER" id="PTHR41259">
    <property type="entry name" value="DOUBLE-STRAND BREAK REPAIR RAD50 ATPASE, PUTATIVE-RELATED"/>
    <property type="match status" value="1"/>
</dbReference>
<dbReference type="STRING" id="1267768.BV394_03005"/>
<evidence type="ECO:0000313" key="2">
    <source>
        <dbReference type="EMBL" id="APX88825.1"/>
    </source>
</evidence>
<dbReference type="GO" id="GO:0016887">
    <property type="term" value="F:ATP hydrolysis activity"/>
    <property type="evidence" value="ECO:0007669"/>
    <property type="project" value="InterPro"/>
</dbReference>
<dbReference type="RefSeq" id="WP_076978848.1">
    <property type="nucleotide sequence ID" value="NZ_CP019124.1"/>
</dbReference>
<dbReference type="SUPFAM" id="SSF52540">
    <property type="entry name" value="P-loop containing nucleoside triphosphate hydrolases"/>
    <property type="match status" value="1"/>
</dbReference>
<name>A0A1U7DFV4_9RHOB</name>
<keyword evidence="3" id="KW-1185">Reference proteome</keyword>
<feature type="domain" description="Rad50/SbcC-type AAA" evidence="1">
    <location>
        <begin position="5"/>
        <end position="81"/>
    </location>
</feature>
<organism evidence="2 3">
    <name type="scientific">Brevirhabdus pacifica</name>
    <dbReference type="NCBI Taxonomy" id="1267768"/>
    <lineage>
        <taxon>Bacteria</taxon>
        <taxon>Pseudomonadati</taxon>
        <taxon>Pseudomonadota</taxon>
        <taxon>Alphaproteobacteria</taxon>
        <taxon>Rhodobacterales</taxon>
        <taxon>Paracoccaceae</taxon>
        <taxon>Brevirhabdus</taxon>
    </lineage>
</organism>
<accession>A0A2M9DFT9</accession>
<dbReference type="AlphaFoldDB" id="A0A1U7DFV4"/>
<protein>
    <recommendedName>
        <fullName evidence="1">Rad50/SbcC-type AAA domain-containing protein</fullName>
    </recommendedName>
</protein>
<dbReference type="Proteomes" id="UP000187266">
    <property type="component" value="Chromosome"/>
</dbReference>
<dbReference type="InterPro" id="IPR038729">
    <property type="entry name" value="Rad50/SbcC_AAA"/>
</dbReference>
<dbReference type="OrthoDB" id="7069379at2"/>
<gene>
    <name evidence="2" type="ORF">BV394_03005</name>
</gene>
<sequence>MRLISIRLEDIRRFSSPVRVDGLQPGLNVLCAPNESGKSTLFDALQACFFQLYRSKGAAIAALTPHAGGAPSVTVEVETPEGRFEIFKRWLKKPVAEIRSGGRVIAKADEAEAWIAALHHGGGGGADAGPAGLLWVRQGATELDQNIRNAQSAELARRDLLDPIAAEVDMVTSGRRLDRVLQRCEEDLARYHSGTGRPKAGGPLALAMAEVEELEARHADLTRRSTLLRDDLEARRRIKKDLAELLGAEAQAERKNLLERAEAEFQAAELHAGKLERARDAVGLAAMKCDQVADRQRTLVQARQELDQAARAASESAVALEGLRQESEAADATLQAARTADQAAEEAARVAAAQVQRAMRAEAAAAQSQRRADLLASLARAEKLTPRIEAATRAAATGPDAKALRRLEAEADRLTHLRRSFEGAAPAITMEHAPGVRDAVRLDGTPLREGRATPIPGGAVLDLEGLGRLTITPGQGQDDGSALRQAEAAFARALAELGHADMAGAAKAAADRERAAADLSELRLELAAEAPRGLDAQRAEIAALPAPEEAAQDGDDPADVARAQQEAEIAAQARTKAAQALEAARAAAGMRREARIKAEAAAEGAAARLARARAEVLRALPPDTDSREGGEAAAGEDEDAVNDRVARAEGALASRLTGLVAERDRLQQAHDALKQDAPDLEAARITLTRARSVCEGAERDIAAKRTAQAALDSTIDLRSGEGVEEDLADVAERLEAARTDLEHIRFEVAMLTRLRDALRQARADARDRTMAPVLKELRPLLRLLWPDAEIHFDDRILPTHLSRNGQQEEIDLLSGGTREQIAFLVRLAFARLLAGSGRHAPVILDDALIFTDDDRIEAMFDALHRQAGDIQILVLSCRQRAFRALGGTSLTIEPDGGGSGPA</sequence>
<reference evidence="2 3" key="1">
    <citation type="submission" date="2017-01" db="EMBL/GenBank/DDBJ databases">
        <title>Genomic analysis of Xuhuaishuia manganoxidans DY6-4.</title>
        <authorList>
            <person name="Wang X."/>
        </authorList>
    </citation>
    <scope>NUCLEOTIDE SEQUENCE [LARGE SCALE GENOMIC DNA]</scope>
    <source>
        <strain evidence="2 3">DY6-4</strain>
    </source>
</reference>
<evidence type="ECO:0000313" key="3">
    <source>
        <dbReference type="Proteomes" id="UP000187266"/>
    </source>
</evidence>
<evidence type="ECO:0000259" key="1">
    <source>
        <dbReference type="Pfam" id="PF13476"/>
    </source>
</evidence>
<dbReference type="GO" id="GO:0006302">
    <property type="term" value="P:double-strand break repair"/>
    <property type="evidence" value="ECO:0007669"/>
    <property type="project" value="InterPro"/>
</dbReference>
<accession>A0A1U7DFV4</accession>
<dbReference type="InterPro" id="IPR027417">
    <property type="entry name" value="P-loop_NTPase"/>
</dbReference>
<proteinExistence type="predicted"/>
<dbReference type="EMBL" id="CP019124">
    <property type="protein sequence ID" value="APX88825.1"/>
    <property type="molecule type" value="Genomic_DNA"/>
</dbReference>
<dbReference type="Pfam" id="PF13476">
    <property type="entry name" value="AAA_23"/>
    <property type="match status" value="1"/>
</dbReference>